<gene>
    <name evidence="2" type="ORF">SAMN05421820_106159</name>
</gene>
<keyword evidence="3" id="KW-1185">Reference proteome</keyword>
<accession>A0A1G9YLB3</accession>
<feature type="transmembrane region" description="Helical" evidence="1">
    <location>
        <begin position="31"/>
        <end position="50"/>
    </location>
</feature>
<reference evidence="3" key="1">
    <citation type="submission" date="2016-10" db="EMBL/GenBank/DDBJ databases">
        <authorList>
            <person name="Varghese N."/>
            <person name="Submissions S."/>
        </authorList>
    </citation>
    <scope>NUCLEOTIDE SEQUENCE [LARGE SCALE GENOMIC DNA]</scope>
    <source>
        <strain evidence="3">DSM 19110</strain>
    </source>
</reference>
<keyword evidence="1" id="KW-1133">Transmembrane helix</keyword>
<evidence type="ECO:0000313" key="3">
    <source>
        <dbReference type="Proteomes" id="UP000183200"/>
    </source>
</evidence>
<keyword evidence="1" id="KW-0812">Transmembrane</keyword>
<protein>
    <submittedName>
        <fullName evidence="2">Uncharacterized protein</fullName>
    </submittedName>
</protein>
<proteinExistence type="predicted"/>
<dbReference type="EMBL" id="FNGY01000006">
    <property type="protein sequence ID" value="SDN09847.1"/>
    <property type="molecule type" value="Genomic_DNA"/>
</dbReference>
<name>A0A1G9YLB3_9SPHI</name>
<keyword evidence="1" id="KW-0472">Membrane</keyword>
<evidence type="ECO:0000256" key="1">
    <source>
        <dbReference type="SAM" id="Phobius"/>
    </source>
</evidence>
<sequence length="56" mass="6321">MASLFRAVLVLLSLLNLCVLLLAVLLLKPIWIGFAIALFVLLMEIQSLLMKWKINP</sequence>
<feature type="transmembrane region" description="Helical" evidence="1">
    <location>
        <begin position="7"/>
        <end position="25"/>
    </location>
</feature>
<organism evidence="2 3">
    <name type="scientific">Pedobacter steynii</name>
    <dbReference type="NCBI Taxonomy" id="430522"/>
    <lineage>
        <taxon>Bacteria</taxon>
        <taxon>Pseudomonadati</taxon>
        <taxon>Bacteroidota</taxon>
        <taxon>Sphingobacteriia</taxon>
        <taxon>Sphingobacteriales</taxon>
        <taxon>Sphingobacteriaceae</taxon>
        <taxon>Pedobacter</taxon>
    </lineage>
</organism>
<evidence type="ECO:0000313" key="2">
    <source>
        <dbReference type="EMBL" id="SDN09847.1"/>
    </source>
</evidence>
<dbReference type="Proteomes" id="UP000183200">
    <property type="component" value="Unassembled WGS sequence"/>
</dbReference>
<dbReference type="AlphaFoldDB" id="A0A1G9YLB3"/>